<dbReference type="EMBL" id="LT629772">
    <property type="protein sequence ID" value="SDS63639.1"/>
    <property type="molecule type" value="Genomic_DNA"/>
</dbReference>
<organism evidence="5 6">
    <name type="scientific">Microlunatus soli</name>
    <dbReference type="NCBI Taxonomy" id="630515"/>
    <lineage>
        <taxon>Bacteria</taxon>
        <taxon>Bacillati</taxon>
        <taxon>Actinomycetota</taxon>
        <taxon>Actinomycetes</taxon>
        <taxon>Propionibacteriales</taxon>
        <taxon>Propionibacteriaceae</taxon>
        <taxon>Microlunatus</taxon>
    </lineage>
</organism>
<protein>
    <recommendedName>
        <fullName evidence="4">Mannosylglycerate hydrolase MGH1-like glycoside hydrolase domain-containing protein</fullName>
    </recommendedName>
</protein>
<dbReference type="AlphaFoldDB" id="A0A1H1TVJ4"/>
<keyword evidence="3" id="KW-0326">Glycosidase</keyword>
<comment type="similarity">
    <text evidence="1">Belongs to the glycosyl hydrolase 63 family.</text>
</comment>
<dbReference type="SUPFAM" id="SSF48208">
    <property type="entry name" value="Six-hairpin glycosidases"/>
    <property type="match status" value="1"/>
</dbReference>
<evidence type="ECO:0000313" key="5">
    <source>
        <dbReference type="EMBL" id="SDS63639.1"/>
    </source>
</evidence>
<dbReference type="GO" id="GO:0009311">
    <property type="term" value="P:oligosaccharide metabolic process"/>
    <property type="evidence" value="ECO:0007669"/>
    <property type="project" value="InterPro"/>
</dbReference>
<dbReference type="PANTHER" id="PTHR10412:SF11">
    <property type="entry name" value="MANNOSYL-OLIGOSACCHARIDE GLUCOSIDASE"/>
    <property type="match status" value="1"/>
</dbReference>
<name>A0A1H1TVJ4_9ACTN</name>
<keyword evidence="6" id="KW-1185">Reference proteome</keyword>
<dbReference type="STRING" id="630515.SAMN04489812_2520"/>
<accession>A0A1H1TVJ4</accession>
<evidence type="ECO:0000259" key="4">
    <source>
        <dbReference type="Pfam" id="PF22422"/>
    </source>
</evidence>
<reference evidence="5 6" key="1">
    <citation type="submission" date="2016-10" db="EMBL/GenBank/DDBJ databases">
        <authorList>
            <person name="de Groot N.N."/>
        </authorList>
    </citation>
    <scope>NUCLEOTIDE SEQUENCE [LARGE SCALE GENOMIC DNA]</scope>
    <source>
        <strain evidence="5 6">DSM 21800</strain>
    </source>
</reference>
<feature type="domain" description="Mannosylglycerate hydrolase MGH1-like glycoside hydrolase" evidence="4">
    <location>
        <begin position="40"/>
        <end position="385"/>
    </location>
</feature>
<dbReference type="PANTHER" id="PTHR10412">
    <property type="entry name" value="MANNOSYL-OLIGOSACCHARIDE GLUCOSIDASE"/>
    <property type="match status" value="1"/>
</dbReference>
<dbReference type="InterPro" id="IPR004888">
    <property type="entry name" value="Glycoside_hydrolase_63"/>
</dbReference>
<evidence type="ECO:0000256" key="2">
    <source>
        <dbReference type="ARBA" id="ARBA00022801"/>
    </source>
</evidence>
<dbReference type="GO" id="GO:0004573">
    <property type="term" value="F:Glc3Man9GlcNAc2 oligosaccharide glucosidase activity"/>
    <property type="evidence" value="ECO:0007669"/>
    <property type="project" value="InterPro"/>
</dbReference>
<evidence type="ECO:0000313" key="6">
    <source>
        <dbReference type="Proteomes" id="UP000199103"/>
    </source>
</evidence>
<evidence type="ECO:0000256" key="1">
    <source>
        <dbReference type="ARBA" id="ARBA00010833"/>
    </source>
</evidence>
<dbReference type="Pfam" id="PF22422">
    <property type="entry name" value="MGH1-like_GH"/>
    <property type="match status" value="1"/>
</dbReference>
<dbReference type="InterPro" id="IPR012341">
    <property type="entry name" value="6hp_glycosidase-like_sf"/>
</dbReference>
<dbReference type="Proteomes" id="UP000199103">
    <property type="component" value="Chromosome I"/>
</dbReference>
<dbReference type="OrthoDB" id="9781878at2"/>
<evidence type="ECO:0000256" key="3">
    <source>
        <dbReference type="ARBA" id="ARBA00023295"/>
    </source>
</evidence>
<keyword evidence="2" id="KW-0378">Hydrolase</keyword>
<gene>
    <name evidence="5" type="ORF">SAMN04489812_2520</name>
</gene>
<sequence length="398" mass="43901">MHDRCLPDPSGPALQARARHVLQQHWSDDRGYCLPHPGVYPHLWLWDSCFHAIIWAALNDRRAGSELDAVLAGQLPGGMVPHMRYAGASDTWLGPLQATSSITQPPMFGHAARVLTDHGMRPGDGTLARAKRGLDWLWEQRRTDRGLIYVVHPWEAGNDHGQRWDDWGAPGRSPADYSRPARTAWNKDRMRDVEFADDGSARWSSTFVVCPAAFNAYVADNMIELAALLDDQELAGRGRAIAAAMDNELWNPGEGLWSDLPVVGGGSSARLPVSDGVMGALVTADQEKATTALRQLDDPNRFGAQFGPANMVRTHPSYDPQTYWRGPTWPPLNYLFWRAQRRWGLTAAATDNARRTAAGAQRAGWAEYWNPEDGTGLGAAPQSWTGLAALMARPDTRP</sequence>
<dbReference type="GO" id="GO:0006487">
    <property type="term" value="P:protein N-linked glycosylation"/>
    <property type="evidence" value="ECO:0007669"/>
    <property type="project" value="TreeGrafter"/>
</dbReference>
<dbReference type="Gene3D" id="1.50.10.10">
    <property type="match status" value="1"/>
</dbReference>
<dbReference type="RefSeq" id="WP_091532355.1">
    <property type="nucleotide sequence ID" value="NZ_LT629772.1"/>
</dbReference>
<dbReference type="InterPro" id="IPR008928">
    <property type="entry name" value="6-hairpin_glycosidase_sf"/>
</dbReference>
<proteinExistence type="inferred from homology"/>
<dbReference type="InterPro" id="IPR054491">
    <property type="entry name" value="MGH1-like_GH"/>
</dbReference>